<keyword evidence="8 12" id="KW-0472">Membrane</keyword>
<evidence type="ECO:0000313" key="15">
    <source>
        <dbReference type="EMBL" id="BAO00676.1"/>
    </source>
</evidence>
<keyword evidence="7" id="KW-0626">Porin</keyword>
<dbReference type="FunFam" id="3.30.1330.60:FF:000004">
    <property type="entry name" value="Outer membrane protein A"/>
    <property type="match status" value="1"/>
</dbReference>
<keyword evidence="4" id="KW-1134">Transmembrane beta strand</keyword>
<dbReference type="AlphaFoldDB" id="U3U3E3"/>
<evidence type="ECO:0000259" key="14">
    <source>
        <dbReference type="PROSITE" id="PS51123"/>
    </source>
</evidence>
<dbReference type="InterPro" id="IPR006665">
    <property type="entry name" value="OmpA-like"/>
</dbReference>
<evidence type="ECO:0000256" key="13">
    <source>
        <dbReference type="SAM" id="SignalP"/>
    </source>
</evidence>
<dbReference type="NCBIfam" id="NF008071">
    <property type="entry name" value="PRK10808.1"/>
    <property type="match status" value="1"/>
</dbReference>
<dbReference type="CDD" id="cd07185">
    <property type="entry name" value="OmpA_C-like"/>
    <property type="match status" value="1"/>
</dbReference>
<dbReference type="Pfam" id="PF00691">
    <property type="entry name" value="OmpA"/>
    <property type="match status" value="1"/>
</dbReference>
<dbReference type="PANTHER" id="PTHR30329:SF21">
    <property type="entry name" value="LIPOPROTEIN YIAD-RELATED"/>
    <property type="match status" value="1"/>
</dbReference>
<keyword evidence="10" id="KW-0998">Cell outer membrane</keyword>
<keyword evidence="16" id="KW-1185">Reference proteome</keyword>
<evidence type="ECO:0000256" key="10">
    <source>
        <dbReference type="ARBA" id="ARBA00023237"/>
    </source>
</evidence>
<gene>
    <name evidence="15" type="primary">ompA</name>
    <name evidence="15" type="ORF">HHS_07060</name>
</gene>
<evidence type="ECO:0000256" key="1">
    <source>
        <dbReference type="ARBA" id="ARBA00004571"/>
    </source>
</evidence>
<dbReference type="PRINTS" id="PR01021">
    <property type="entry name" value="OMPADOMAIN"/>
</dbReference>
<dbReference type="eggNOG" id="COG2885">
    <property type="taxonomic scope" value="Bacteria"/>
</dbReference>
<dbReference type="OrthoDB" id="1149075at2"/>
<keyword evidence="3" id="KW-0813">Transport</keyword>
<dbReference type="KEGG" id="hhs:HHS_07060"/>
<feature type="signal peptide" evidence="13">
    <location>
        <begin position="1"/>
        <end position="21"/>
    </location>
</feature>
<evidence type="ECO:0000256" key="11">
    <source>
        <dbReference type="ARBA" id="ARBA00029539"/>
    </source>
</evidence>
<comment type="similarity">
    <text evidence="2">Belongs to the outer membrane OOP (TC 1.B.6) superfamily. OmpA family.</text>
</comment>
<dbReference type="Gene3D" id="3.30.1330.60">
    <property type="entry name" value="OmpA-like domain"/>
    <property type="match status" value="1"/>
</dbReference>
<dbReference type="PANTHER" id="PTHR30329">
    <property type="entry name" value="STATOR ELEMENT OF FLAGELLAR MOTOR COMPLEX"/>
    <property type="match status" value="1"/>
</dbReference>
<sequence length="357" mass="39854">MKKTAIAMAVVLAGFATVVQATPRDNTWYNGVAMGWSNYHDINFYGNHYRPNQGPSTKCHPGLRGFLGYQANPHLGFELGYDWLGRMANKGVIVNGSFKAHGLQLTTKLSRRISPHADLYARLGFMLWTADAMQHHSYMEFVNNRDNGIAPLAAIGVEYAITKNFATRLDYQWVNNIGDAYTIGMRPDNGLLSIGVSYRFFQNQPTRPAVSPTIISSTPVVKTERFTLKSDVLFDFNSATLKLQGQQILDKLYQELKSMDTKDDSVVVLGFTDRMGSKKYNQKLSEQRAHSVIEYLVLKGIPTDKISVHGMGKSNPVTGNTCNNVKGHKALINCLAPDRRVEIKIKGFKQVITKTQV</sequence>
<name>U3U3E3_9GAMM</name>
<dbReference type="PATRIC" id="fig|1235990.3.peg.703"/>
<dbReference type="Gene3D" id="2.40.160.20">
    <property type="match status" value="1"/>
</dbReference>
<dbReference type="InterPro" id="IPR036737">
    <property type="entry name" value="OmpA-like_sf"/>
</dbReference>
<dbReference type="Proteomes" id="UP000016900">
    <property type="component" value="Chromosome"/>
</dbReference>
<comment type="subcellular location">
    <subcellularLocation>
        <location evidence="1">Cell outer membrane</location>
        <topology evidence="1">Multi-pass membrane protein</topology>
    </subcellularLocation>
</comment>
<dbReference type="PROSITE" id="PS51123">
    <property type="entry name" value="OMPA_2"/>
    <property type="match status" value="1"/>
</dbReference>
<evidence type="ECO:0000256" key="9">
    <source>
        <dbReference type="ARBA" id="ARBA00023157"/>
    </source>
</evidence>
<feature type="domain" description="OmpA-like" evidence="14">
    <location>
        <begin position="221"/>
        <end position="349"/>
    </location>
</feature>
<evidence type="ECO:0000256" key="6">
    <source>
        <dbReference type="ARBA" id="ARBA00023065"/>
    </source>
</evidence>
<keyword evidence="9" id="KW-1015">Disulfide bond</keyword>
<keyword evidence="13" id="KW-0732">Signal</keyword>
<dbReference type="InterPro" id="IPR002368">
    <property type="entry name" value="OmpA"/>
</dbReference>
<dbReference type="InterPro" id="IPR006690">
    <property type="entry name" value="OMPA-like_CS"/>
</dbReference>
<dbReference type="InterPro" id="IPR050330">
    <property type="entry name" value="Bact_OuterMem_StrucFunc"/>
</dbReference>
<dbReference type="GO" id="GO:0009279">
    <property type="term" value="C:cell outer membrane"/>
    <property type="evidence" value="ECO:0007669"/>
    <property type="project" value="UniProtKB-SubCell"/>
</dbReference>
<organism evidence="15 16">
    <name type="scientific">Candidatus Pantoea carbekii</name>
    <dbReference type="NCBI Taxonomy" id="1235990"/>
    <lineage>
        <taxon>Bacteria</taxon>
        <taxon>Pseudomonadati</taxon>
        <taxon>Pseudomonadota</taxon>
        <taxon>Gammaproteobacteria</taxon>
        <taxon>Enterobacterales</taxon>
        <taxon>Erwiniaceae</taxon>
        <taxon>Pantoea</taxon>
    </lineage>
</organism>
<evidence type="ECO:0000256" key="4">
    <source>
        <dbReference type="ARBA" id="ARBA00022452"/>
    </source>
</evidence>
<evidence type="ECO:0000256" key="8">
    <source>
        <dbReference type="ARBA" id="ARBA00023136"/>
    </source>
</evidence>
<evidence type="ECO:0000256" key="7">
    <source>
        <dbReference type="ARBA" id="ARBA00023114"/>
    </source>
</evidence>
<dbReference type="GO" id="GO:0046930">
    <property type="term" value="C:pore complex"/>
    <property type="evidence" value="ECO:0007669"/>
    <property type="project" value="UniProtKB-KW"/>
</dbReference>
<dbReference type="InterPro" id="IPR011250">
    <property type="entry name" value="OMP/PagP_B-barrel"/>
</dbReference>
<dbReference type="GO" id="GO:0051701">
    <property type="term" value="P:biological process involved in interaction with host"/>
    <property type="evidence" value="ECO:0007669"/>
    <property type="project" value="UniProtKB-ARBA"/>
</dbReference>
<dbReference type="Pfam" id="PF01389">
    <property type="entry name" value="OmpA_membrane"/>
    <property type="match status" value="1"/>
</dbReference>
<feature type="chain" id="PRO_5004648468" description="Outer membrane protein A" evidence="13">
    <location>
        <begin position="22"/>
        <end position="357"/>
    </location>
</feature>
<evidence type="ECO:0000256" key="12">
    <source>
        <dbReference type="PROSITE-ProRule" id="PRU00473"/>
    </source>
</evidence>
<keyword evidence="6" id="KW-0406">Ion transport</keyword>
<proteinExistence type="inferred from homology"/>
<protein>
    <recommendedName>
        <fullName evidence="11">Outer membrane protein A</fullName>
    </recommendedName>
</protein>
<dbReference type="STRING" id="1235990.BMSBPS_0340"/>
<dbReference type="SUPFAM" id="SSF56925">
    <property type="entry name" value="OMPA-like"/>
    <property type="match status" value="1"/>
</dbReference>
<dbReference type="PROSITE" id="PS01068">
    <property type="entry name" value="OMPA_1"/>
    <property type="match status" value="1"/>
</dbReference>
<dbReference type="eggNOG" id="COG3637">
    <property type="taxonomic scope" value="Bacteria"/>
</dbReference>
<dbReference type="EMBL" id="AP012554">
    <property type="protein sequence ID" value="BAO00676.1"/>
    <property type="molecule type" value="Genomic_DNA"/>
</dbReference>
<dbReference type="GO" id="GO:0015288">
    <property type="term" value="F:porin activity"/>
    <property type="evidence" value="ECO:0007669"/>
    <property type="project" value="UniProtKB-KW"/>
</dbReference>
<reference evidence="15 16" key="1">
    <citation type="submission" date="2012-10" db="EMBL/GenBank/DDBJ databases">
        <title>Genome sequence of the symbiont of the pentatomidae stink bug Halyomorpha halys.</title>
        <authorList>
            <person name="Kobayashi H."/>
            <person name="Fujii-Muramatsu R."/>
            <person name="Takeishi K."/>
            <person name="Noda H."/>
        </authorList>
    </citation>
    <scope>NUCLEOTIDE SEQUENCE [LARGE SCALE GENOMIC DNA]</scope>
</reference>
<accession>U3U3E3</accession>
<evidence type="ECO:0000256" key="3">
    <source>
        <dbReference type="ARBA" id="ARBA00022448"/>
    </source>
</evidence>
<evidence type="ECO:0000256" key="2">
    <source>
        <dbReference type="ARBA" id="ARBA00005710"/>
    </source>
</evidence>
<dbReference type="InterPro" id="IPR000498">
    <property type="entry name" value="OmpA-like_TM_dom"/>
</dbReference>
<dbReference type="PRINTS" id="PR01022">
    <property type="entry name" value="OUTRMMBRANEA"/>
</dbReference>
<keyword evidence="5" id="KW-0812">Transmembrane</keyword>
<dbReference type="InterPro" id="IPR006664">
    <property type="entry name" value="OMP_bac"/>
</dbReference>
<evidence type="ECO:0000313" key="16">
    <source>
        <dbReference type="Proteomes" id="UP000016900"/>
    </source>
</evidence>
<dbReference type="SUPFAM" id="SSF103088">
    <property type="entry name" value="OmpA-like"/>
    <property type="match status" value="1"/>
</dbReference>
<dbReference type="GO" id="GO:0006811">
    <property type="term" value="P:monoatomic ion transport"/>
    <property type="evidence" value="ECO:0007669"/>
    <property type="project" value="UniProtKB-KW"/>
</dbReference>
<evidence type="ECO:0000256" key="5">
    <source>
        <dbReference type="ARBA" id="ARBA00022692"/>
    </source>
</evidence>